<protein>
    <submittedName>
        <fullName evidence="2">Uncharacterized protein</fullName>
    </submittedName>
</protein>
<feature type="region of interest" description="Disordered" evidence="1">
    <location>
        <begin position="33"/>
        <end position="55"/>
    </location>
</feature>
<keyword evidence="3" id="KW-1185">Reference proteome</keyword>
<evidence type="ECO:0000256" key="1">
    <source>
        <dbReference type="SAM" id="MobiDB-lite"/>
    </source>
</evidence>
<accession>A0A9Q8T2Q8</accession>
<dbReference type="EMBL" id="CP019478">
    <property type="protein sequence ID" value="UQC87116.1"/>
    <property type="molecule type" value="Genomic_DNA"/>
</dbReference>
<dbReference type="Proteomes" id="UP000830671">
    <property type="component" value="Chromosome 6"/>
</dbReference>
<reference evidence="2" key="1">
    <citation type="journal article" date="2021" name="Mol. Plant Microbe Interact.">
        <title>Complete Genome Sequence of the Plant-Pathogenic Fungus Colletotrichum lupini.</title>
        <authorList>
            <person name="Baroncelli R."/>
            <person name="Pensec F."/>
            <person name="Da Lio D."/>
            <person name="Boufleur T."/>
            <person name="Vicente I."/>
            <person name="Sarrocco S."/>
            <person name="Picot A."/>
            <person name="Baraldi E."/>
            <person name="Sukno S."/>
            <person name="Thon M."/>
            <person name="Le Floch G."/>
        </authorList>
    </citation>
    <scope>NUCLEOTIDE SEQUENCE</scope>
    <source>
        <strain evidence="2">IMI 504893</strain>
    </source>
</reference>
<dbReference type="RefSeq" id="XP_049148727.1">
    <property type="nucleotide sequence ID" value="XM_049291582.1"/>
</dbReference>
<dbReference type="AlphaFoldDB" id="A0A9Q8T2Q8"/>
<organism evidence="2 3">
    <name type="scientific">Colletotrichum lupini</name>
    <dbReference type="NCBI Taxonomy" id="145971"/>
    <lineage>
        <taxon>Eukaryota</taxon>
        <taxon>Fungi</taxon>
        <taxon>Dikarya</taxon>
        <taxon>Ascomycota</taxon>
        <taxon>Pezizomycotina</taxon>
        <taxon>Sordariomycetes</taxon>
        <taxon>Hypocreomycetidae</taxon>
        <taxon>Glomerellales</taxon>
        <taxon>Glomerellaceae</taxon>
        <taxon>Colletotrichum</taxon>
        <taxon>Colletotrichum acutatum species complex</taxon>
    </lineage>
</organism>
<feature type="compositionally biased region" description="Low complexity" evidence="1">
    <location>
        <begin position="42"/>
        <end position="52"/>
    </location>
</feature>
<gene>
    <name evidence="2" type="ORF">CLUP02_12618</name>
</gene>
<proteinExistence type="predicted"/>
<dbReference type="KEGG" id="clup:CLUP02_12618"/>
<evidence type="ECO:0000313" key="3">
    <source>
        <dbReference type="Proteomes" id="UP000830671"/>
    </source>
</evidence>
<dbReference type="GeneID" id="73346592"/>
<evidence type="ECO:0000313" key="2">
    <source>
        <dbReference type="EMBL" id="UQC87116.1"/>
    </source>
</evidence>
<name>A0A9Q8T2Q8_9PEZI</name>
<sequence>MRHEITTPSYRLVFGDWPTGGANAGVARHKPLTVSGKSSYQPAPSSALATPSSHHHSRLIEDRAQGGVVWRRWLGCMYIYHTRKQSDLFWHSIS</sequence>